<sequence>MKRILPTLTLLGTLIVISAVAATNENTYIYAGKGEFAPIAIVKTFDLPFEH</sequence>
<dbReference type="RefSeq" id="WP_012961261.1">
    <property type="nucleotide sequence ID" value="NC_013793.1"/>
</dbReference>
<feature type="signal peptide" evidence="1">
    <location>
        <begin position="1"/>
        <end position="21"/>
    </location>
</feature>
<dbReference type="KEGG" id="bpf:BpOF4_21804"/>
<proteinExistence type="predicted"/>
<gene>
    <name evidence="2" type="ordered locus">BpOF4_21804</name>
</gene>
<evidence type="ECO:0000313" key="2">
    <source>
        <dbReference type="EMBL" id="ADC52356.1"/>
    </source>
</evidence>
<evidence type="ECO:0000313" key="3">
    <source>
        <dbReference type="Proteomes" id="UP000001544"/>
    </source>
</evidence>
<feature type="chain" id="PRO_5003044666" evidence="1">
    <location>
        <begin position="22"/>
        <end position="51"/>
    </location>
</feature>
<name>D3G1Y0_ALKPO</name>
<protein>
    <submittedName>
        <fullName evidence="2">Uncharacterized protein</fullName>
    </submittedName>
</protein>
<accession>D3G1Y0</accession>
<reference evidence="2 3" key="1">
    <citation type="journal article" date="2011" name="Environ. Microbiol.">
        <title>Genome of alkaliphilic Bacillus pseudofirmus OF4 reveals adaptations that support the ability to grow in an external pH range from 7.5 to 11.4.</title>
        <authorList>
            <person name="Janto B."/>
            <person name="Ahmed A."/>
            <person name="Ito M."/>
            <person name="Liu J."/>
            <person name="Hicks D.B."/>
            <person name="Pagni S."/>
            <person name="Fackelmayer O.J."/>
            <person name="Smith T.A."/>
            <person name="Earl J."/>
            <person name="Elbourne L.D."/>
            <person name="Hassan K."/>
            <person name="Paulsen I.T."/>
            <person name="Kolsto A.B."/>
            <person name="Tourasse N.J."/>
            <person name="Ehrlich G.D."/>
            <person name="Boissy R."/>
            <person name="Ivey D.M."/>
            <person name="Li G."/>
            <person name="Xue Y."/>
            <person name="Ma Y."/>
            <person name="Hu F.Z."/>
            <person name="Krulwich T.A."/>
        </authorList>
    </citation>
    <scope>NUCLEOTIDE SEQUENCE [LARGE SCALE GENOMIC DNA]</scope>
    <source>
        <strain evidence="3">ATCC BAA-2126 / JCM 17055 / OF4</strain>
    </source>
</reference>
<dbReference type="HOGENOM" id="CLU_3095696_0_0_9"/>
<dbReference type="EMBL" id="CP001880">
    <property type="protein sequence ID" value="ADC52356.1"/>
    <property type="molecule type" value="Genomic_DNA"/>
</dbReference>
<dbReference type="Proteomes" id="UP000001544">
    <property type="component" value="Plasmid pBpOF4-02"/>
</dbReference>
<keyword evidence="3" id="KW-1185">Reference proteome</keyword>
<evidence type="ECO:0000256" key="1">
    <source>
        <dbReference type="SAM" id="SignalP"/>
    </source>
</evidence>
<dbReference type="AlphaFoldDB" id="D3G1Y0"/>
<keyword evidence="1" id="KW-0732">Signal</keyword>
<keyword evidence="2" id="KW-0614">Plasmid</keyword>
<geneLocation type="plasmid" evidence="2 3">
    <name>pBpOF4-02</name>
</geneLocation>
<organism evidence="2 3">
    <name type="scientific">Alkalihalophilus pseudofirmus (strain ATCC BAA-2126 / JCM 17055 / OF4)</name>
    <name type="common">Bacillus pseudofirmus</name>
    <dbReference type="NCBI Taxonomy" id="398511"/>
    <lineage>
        <taxon>Bacteria</taxon>
        <taxon>Bacillati</taxon>
        <taxon>Bacillota</taxon>
        <taxon>Bacilli</taxon>
        <taxon>Bacillales</taxon>
        <taxon>Bacillaceae</taxon>
        <taxon>Alkalihalophilus</taxon>
    </lineage>
</organism>